<dbReference type="EMBL" id="JACIFU010000005">
    <property type="protein sequence ID" value="MBB4175746.1"/>
    <property type="molecule type" value="Genomic_DNA"/>
</dbReference>
<dbReference type="InterPro" id="IPR001387">
    <property type="entry name" value="Cro/C1-type_HTH"/>
</dbReference>
<evidence type="ECO:0000313" key="3">
    <source>
        <dbReference type="EMBL" id="MBB4175746.1"/>
    </source>
</evidence>
<dbReference type="GO" id="GO:0003677">
    <property type="term" value="F:DNA binding"/>
    <property type="evidence" value="ECO:0007669"/>
    <property type="project" value="InterPro"/>
</dbReference>
<dbReference type="InterPro" id="IPR050400">
    <property type="entry name" value="Bact_Cytoskel_RodZ"/>
</dbReference>
<dbReference type="Pfam" id="PF13464">
    <property type="entry name" value="RodZ_C"/>
    <property type="match status" value="1"/>
</dbReference>
<organism evidence="3 4">
    <name type="scientific">Sulfitobacter noctilucicola</name>
    <dbReference type="NCBI Taxonomy" id="1342301"/>
    <lineage>
        <taxon>Bacteria</taxon>
        <taxon>Pseudomonadati</taxon>
        <taxon>Pseudomonadota</taxon>
        <taxon>Alphaproteobacteria</taxon>
        <taxon>Rhodobacterales</taxon>
        <taxon>Roseobacteraceae</taxon>
        <taxon>Sulfitobacter</taxon>
    </lineage>
</organism>
<dbReference type="CDD" id="cd00093">
    <property type="entry name" value="HTH_XRE"/>
    <property type="match status" value="1"/>
</dbReference>
<dbReference type="RefSeq" id="WP_025054081.1">
    <property type="nucleotide sequence ID" value="NZ_JACIFU010000005.1"/>
</dbReference>
<protein>
    <submittedName>
        <fullName evidence="3">Cytoskeletal protein RodZ</fullName>
    </submittedName>
</protein>
<keyword evidence="1" id="KW-1133">Transmembrane helix</keyword>
<sequence>MIGRWSSKAAQVEEVEPKGFDAFQLRLGDLMRGERATMGKSLLDVQRELRIKASYIAAIENADPDAFDTPGFIAGYVRSYARYLNMDPDKAFAAFCQESGFEVAHGMSAQASVVKKTPFEERRKRPHEADLFARPNTPFTPVGESLLSRIEPSAIGSMVVLLGLIGAIGFGGYTVLQEVQRVQVAPVDQTPVVLSDLDPLQGALTTVQTEEEVASAAPNVMEAPRVDALDRLYRPQALEVPVMVARDAPIATIDPRTLGNFANFDTSLPVTTANLPAGIDAPAVPQVVEGIQEGMRMVAAYPSWVRVRAADGTVIFEGVMNKGDTWDVPATEEAPTLRTGESGAIYFAMADGCYGPVGARGSVTSNLPLDTQALAELYDPVAPSGDNALGRMFADLASSDIDPAILAALPCQAN</sequence>
<keyword evidence="1" id="KW-0812">Transmembrane</keyword>
<accession>A0A7W6MCV3</accession>
<evidence type="ECO:0000259" key="2">
    <source>
        <dbReference type="Pfam" id="PF13464"/>
    </source>
</evidence>
<keyword evidence="1" id="KW-0472">Membrane</keyword>
<gene>
    <name evidence="3" type="ORF">GGR93_003549</name>
</gene>
<dbReference type="InterPro" id="IPR025194">
    <property type="entry name" value="RodZ-like_C"/>
</dbReference>
<dbReference type="AlphaFoldDB" id="A0A7W6MCV3"/>
<dbReference type="PANTHER" id="PTHR34475:SF1">
    <property type="entry name" value="CYTOSKELETON PROTEIN RODZ"/>
    <property type="match status" value="1"/>
</dbReference>
<dbReference type="OrthoDB" id="9790252at2"/>
<evidence type="ECO:0000256" key="1">
    <source>
        <dbReference type="SAM" id="Phobius"/>
    </source>
</evidence>
<feature type="transmembrane region" description="Helical" evidence="1">
    <location>
        <begin position="154"/>
        <end position="176"/>
    </location>
</feature>
<evidence type="ECO:0000313" key="4">
    <source>
        <dbReference type="Proteomes" id="UP000565745"/>
    </source>
</evidence>
<proteinExistence type="predicted"/>
<keyword evidence="4" id="KW-1185">Reference proteome</keyword>
<dbReference type="PANTHER" id="PTHR34475">
    <property type="match status" value="1"/>
</dbReference>
<reference evidence="3 4" key="1">
    <citation type="submission" date="2020-08" db="EMBL/GenBank/DDBJ databases">
        <title>Genomic Encyclopedia of Type Strains, Phase IV (KMG-IV): sequencing the most valuable type-strain genomes for metagenomic binning, comparative biology and taxonomic classification.</title>
        <authorList>
            <person name="Goeker M."/>
        </authorList>
    </citation>
    <scope>NUCLEOTIDE SEQUENCE [LARGE SCALE GENOMIC DNA]</scope>
    <source>
        <strain evidence="3 4">DSM 101015</strain>
    </source>
</reference>
<dbReference type="Proteomes" id="UP000565745">
    <property type="component" value="Unassembled WGS sequence"/>
</dbReference>
<dbReference type="InterPro" id="IPR010982">
    <property type="entry name" value="Lambda_DNA-bd_dom_sf"/>
</dbReference>
<dbReference type="Gene3D" id="1.10.260.40">
    <property type="entry name" value="lambda repressor-like DNA-binding domains"/>
    <property type="match status" value="1"/>
</dbReference>
<comment type="caution">
    <text evidence="3">The sequence shown here is derived from an EMBL/GenBank/DDBJ whole genome shotgun (WGS) entry which is preliminary data.</text>
</comment>
<feature type="domain" description="Cytoskeleton protein RodZ-like C-terminal" evidence="2">
    <location>
        <begin position="297"/>
        <end position="361"/>
    </location>
</feature>
<dbReference type="Pfam" id="PF13413">
    <property type="entry name" value="HTH_25"/>
    <property type="match status" value="1"/>
</dbReference>
<name>A0A7W6MCV3_9RHOB</name>